<dbReference type="InterPro" id="IPR000182">
    <property type="entry name" value="GNAT_dom"/>
</dbReference>
<dbReference type="PROSITE" id="PS51186">
    <property type="entry name" value="GNAT"/>
    <property type="match status" value="1"/>
</dbReference>
<proteinExistence type="predicted"/>
<dbReference type="InterPro" id="IPR016181">
    <property type="entry name" value="Acyl_CoA_acyltransferase"/>
</dbReference>
<reference evidence="2 3" key="1">
    <citation type="journal article" date="2012" name="Front. Microbiol.">
        <title>Complete genome of Ignavibacterium album, a metabolically versatile, flagellated, facultative anaerobe from the phylum Chlorobi.</title>
        <authorList>
            <person name="Liu Z."/>
            <person name="Frigaard N.-U."/>
            <person name="Vogl K."/>
            <person name="Iino T."/>
            <person name="Ohkuma M."/>
            <person name="Overmann J."/>
            <person name="Bryant D.A."/>
        </authorList>
    </citation>
    <scope>NUCLEOTIDE SEQUENCE [LARGE SCALE GENOMIC DNA]</scope>
    <source>
        <strain evidence="3">DSM 19864 / JCM 16511 / NBRC 101810 / Mat9-16</strain>
    </source>
</reference>
<dbReference type="RefSeq" id="WP_014560931.1">
    <property type="nucleotide sequence ID" value="NC_017464.1"/>
</dbReference>
<evidence type="ECO:0000259" key="1">
    <source>
        <dbReference type="PROSITE" id="PS51186"/>
    </source>
</evidence>
<dbReference type="HOGENOM" id="CLU_1370596_0_0_10"/>
<dbReference type="SUPFAM" id="SSF55729">
    <property type="entry name" value="Acyl-CoA N-acyltransferases (Nat)"/>
    <property type="match status" value="1"/>
</dbReference>
<accession>I0ALC5</accession>
<dbReference type="Proteomes" id="UP000007394">
    <property type="component" value="Chromosome"/>
</dbReference>
<dbReference type="Pfam" id="PF00583">
    <property type="entry name" value="Acetyltransf_1"/>
    <property type="match status" value="1"/>
</dbReference>
<dbReference type="EMBL" id="CP003418">
    <property type="protein sequence ID" value="AFH49782.1"/>
    <property type="molecule type" value="Genomic_DNA"/>
</dbReference>
<organism evidence="2 3">
    <name type="scientific">Ignavibacterium album (strain DSM 19864 / JCM 16511 / NBRC 101810 / Mat9-16)</name>
    <dbReference type="NCBI Taxonomy" id="945713"/>
    <lineage>
        <taxon>Bacteria</taxon>
        <taxon>Pseudomonadati</taxon>
        <taxon>Ignavibacteriota</taxon>
        <taxon>Ignavibacteria</taxon>
        <taxon>Ignavibacteriales</taxon>
        <taxon>Ignavibacteriaceae</taxon>
        <taxon>Ignavibacterium</taxon>
    </lineage>
</organism>
<gene>
    <name evidence="2" type="ordered locus">IALB_2077</name>
</gene>
<evidence type="ECO:0000313" key="2">
    <source>
        <dbReference type="EMBL" id="AFH49782.1"/>
    </source>
</evidence>
<name>I0ALC5_IGNAJ</name>
<protein>
    <recommendedName>
        <fullName evidence="1">N-acetyltransferase domain-containing protein</fullName>
    </recommendedName>
</protein>
<dbReference type="OrthoDB" id="7205533at2"/>
<dbReference type="STRING" id="945713.IALB_2077"/>
<evidence type="ECO:0000313" key="3">
    <source>
        <dbReference type="Proteomes" id="UP000007394"/>
    </source>
</evidence>
<dbReference type="GO" id="GO:0016747">
    <property type="term" value="F:acyltransferase activity, transferring groups other than amino-acyl groups"/>
    <property type="evidence" value="ECO:0007669"/>
    <property type="project" value="InterPro"/>
</dbReference>
<keyword evidence="3" id="KW-1185">Reference proteome</keyword>
<sequence>MSDKEIRIEILTASGCSIRKIAQLHKLLFDKDHFTSTFSEKLLLEYFNLLLKYSQFKYVAVADDEYFGYLIGGVELDDVLSNFSKKNFLTLLFLLIKHPKFFKEKFQDLFRKIFSSSNKSTAKMRLFLIAAKHNEHIKGVGKKLIKQFEQDLIQNGIYLYGLSVRKHNSNAIDFYHQLGLVEEFQTSKSIYFIKNLKKT</sequence>
<feature type="domain" description="N-acetyltransferase" evidence="1">
    <location>
        <begin position="8"/>
        <end position="197"/>
    </location>
</feature>
<dbReference type="KEGG" id="ial:IALB_2077"/>
<dbReference type="AlphaFoldDB" id="I0ALC5"/>
<dbReference type="Gene3D" id="3.40.630.30">
    <property type="match status" value="1"/>
</dbReference>
<dbReference type="eggNOG" id="COG0456">
    <property type="taxonomic scope" value="Bacteria"/>
</dbReference>